<comment type="caution">
    <text evidence="1">The sequence shown here is derived from an EMBL/GenBank/DDBJ whole genome shotgun (WGS) entry which is preliminary data.</text>
</comment>
<evidence type="ECO:0008006" key="3">
    <source>
        <dbReference type="Google" id="ProtNLM"/>
    </source>
</evidence>
<dbReference type="Proteomes" id="UP001566331">
    <property type="component" value="Unassembled WGS sequence"/>
</dbReference>
<proteinExistence type="predicted"/>
<dbReference type="EMBL" id="JBFWIC010000001">
    <property type="protein sequence ID" value="MEZ0473241.1"/>
    <property type="molecule type" value="Genomic_DNA"/>
</dbReference>
<accession>A0ABV4HN28</accession>
<name>A0ABV4HN28_9GAMM</name>
<reference evidence="1 2" key="1">
    <citation type="submission" date="2024-07" db="EMBL/GenBank/DDBJ databases">
        <title>Luteimonas salilacus sp. nov., isolated from the shore soil of Salt Lake in Tibet of China.</title>
        <authorList>
            <person name="Zhang X."/>
            <person name="Li A."/>
        </authorList>
    </citation>
    <scope>NUCLEOTIDE SEQUENCE [LARGE SCALE GENOMIC DNA]</scope>
    <source>
        <strain evidence="1 2">B3-2-R+30</strain>
    </source>
</reference>
<evidence type="ECO:0000313" key="1">
    <source>
        <dbReference type="EMBL" id="MEZ0473241.1"/>
    </source>
</evidence>
<protein>
    <recommendedName>
        <fullName evidence="3">TonB-dependent receptor</fullName>
    </recommendedName>
</protein>
<dbReference type="RefSeq" id="WP_370563352.1">
    <property type="nucleotide sequence ID" value="NZ_JBFWIB010000003.1"/>
</dbReference>
<gene>
    <name evidence="1" type="ORF">AB6713_01210</name>
</gene>
<organism evidence="1 2">
    <name type="scientific">Luteimonas salinilitoris</name>
    <dbReference type="NCBI Taxonomy" id="3237697"/>
    <lineage>
        <taxon>Bacteria</taxon>
        <taxon>Pseudomonadati</taxon>
        <taxon>Pseudomonadota</taxon>
        <taxon>Gammaproteobacteria</taxon>
        <taxon>Lysobacterales</taxon>
        <taxon>Lysobacteraceae</taxon>
        <taxon>Luteimonas</taxon>
    </lineage>
</organism>
<keyword evidence="2" id="KW-1185">Reference proteome</keyword>
<sequence length="59" mass="6552">MRLDESSWSADGAAATRTSAQWRLRVYNATDRHAWSAGSSGLQSWEPARRVMLSLTLGE</sequence>
<evidence type="ECO:0000313" key="2">
    <source>
        <dbReference type="Proteomes" id="UP001566331"/>
    </source>
</evidence>